<keyword evidence="4" id="KW-1185">Reference proteome</keyword>
<sequence>MIPAKARQTVSDQDAEAFYLPRGESVFLSTRHTAGPWTTEAQHLGPPSALLVRALEQIDADRETQLARVTVEILGPVPIDELTVRAELVRPGRSVELLNAEMSAGGRVVATASGWRIAKADSTPVEAGQADPLPTWDGIEPMGRPEGWCPGYIDAMEWRPVHGGLHVPGPSTAWVRQRIPLVDGEKPSGMQRLFTVADSGNGLSNRLNPSRWWFINTDLTVHIQREPVGEWIGLDANTTIGPSGIGTASSVLHDADGQVAIGAQALMVRPR</sequence>
<dbReference type="InterPro" id="IPR042171">
    <property type="entry name" value="Acyl-CoA_hotdog"/>
</dbReference>
<dbReference type="SUPFAM" id="SSF54637">
    <property type="entry name" value="Thioesterase/thiol ester dehydrase-isomerase"/>
    <property type="match status" value="2"/>
</dbReference>
<feature type="domain" description="Acyl-CoA thioesterase-like C-terminal" evidence="2">
    <location>
        <begin position="139"/>
        <end position="268"/>
    </location>
</feature>
<evidence type="ECO:0000259" key="2">
    <source>
        <dbReference type="Pfam" id="PF20789"/>
    </source>
</evidence>
<feature type="domain" description="Acyl-CoA thioesterase-like N-terminal HotDog" evidence="1">
    <location>
        <begin position="34"/>
        <end position="116"/>
    </location>
</feature>
<protein>
    <submittedName>
        <fullName evidence="3">Thioesterase family protein</fullName>
    </submittedName>
</protein>
<evidence type="ECO:0000313" key="3">
    <source>
        <dbReference type="EMBL" id="MFC6870688.1"/>
    </source>
</evidence>
<dbReference type="RefSeq" id="WP_345405245.1">
    <property type="nucleotide sequence ID" value="NZ_BAABLA010000119.1"/>
</dbReference>
<dbReference type="InterPro" id="IPR049450">
    <property type="entry name" value="ACOT8-like_C"/>
</dbReference>
<dbReference type="Proteomes" id="UP001596337">
    <property type="component" value="Unassembled WGS sequence"/>
</dbReference>
<gene>
    <name evidence="3" type="ORF">ACFQGD_26510</name>
</gene>
<name>A0ABW2C6B9_9PSEU</name>
<dbReference type="Pfam" id="PF20789">
    <property type="entry name" value="4HBT_3C"/>
    <property type="match status" value="1"/>
</dbReference>
<evidence type="ECO:0000259" key="1">
    <source>
        <dbReference type="Pfam" id="PF13622"/>
    </source>
</evidence>
<comment type="caution">
    <text evidence="3">The sequence shown here is derived from an EMBL/GenBank/DDBJ whole genome shotgun (WGS) entry which is preliminary data.</text>
</comment>
<dbReference type="InterPro" id="IPR049449">
    <property type="entry name" value="TesB_ACOT8-like_N"/>
</dbReference>
<organism evidence="3 4">
    <name type="scientific">Haloechinothrix salitolerans</name>
    <dbReference type="NCBI Taxonomy" id="926830"/>
    <lineage>
        <taxon>Bacteria</taxon>
        <taxon>Bacillati</taxon>
        <taxon>Actinomycetota</taxon>
        <taxon>Actinomycetes</taxon>
        <taxon>Pseudonocardiales</taxon>
        <taxon>Pseudonocardiaceae</taxon>
        <taxon>Haloechinothrix</taxon>
    </lineage>
</organism>
<accession>A0ABW2C6B9</accession>
<dbReference type="InterPro" id="IPR029069">
    <property type="entry name" value="HotDog_dom_sf"/>
</dbReference>
<dbReference type="EMBL" id="JBHSXX010000001">
    <property type="protein sequence ID" value="MFC6870688.1"/>
    <property type="molecule type" value="Genomic_DNA"/>
</dbReference>
<reference evidence="4" key="1">
    <citation type="journal article" date="2019" name="Int. J. Syst. Evol. Microbiol.">
        <title>The Global Catalogue of Microorganisms (GCM) 10K type strain sequencing project: providing services to taxonomists for standard genome sequencing and annotation.</title>
        <authorList>
            <consortium name="The Broad Institute Genomics Platform"/>
            <consortium name="The Broad Institute Genome Sequencing Center for Infectious Disease"/>
            <person name="Wu L."/>
            <person name="Ma J."/>
        </authorList>
    </citation>
    <scope>NUCLEOTIDE SEQUENCE [LARGE SCALE GENOMIC DNA]</scope>
    <source>
        <strain evidence="4">KCTC 32255</strain>
    </source>
</reference>
<dbReference type="Gene3D" id="2.40.160.210">
    <property type="entry name" value="Acyl-CoA thioesterase, double hotdog domain"/>
    <property type="match status" value="1"/>
</dbReference>
<evidence type="ECO:0000313" key="4">
    <source>
        <dbReference type="Proteomes" id="UP001596337"/>
    </source>
</evidence>
<proteinExistence type="predicted"/>
<dbReference type="Pfam" id="PF13622">
    <property type="entry name" value="4HBT_3"/>
    <property type="match status" value="1"/>
</dbReference>